<keyword evidence="3" id="KW-0999">Mitochondrion inner membrane</keyword>
<comment type="subcellular location">
    <subcellularLocation>
        <location evidence="3">Mitochondrion inner membrane</location>
    </subcellularLocation>
</comment>
<keyword evidence="3" id="KW-0472">Membrane</keyword>
<evidence type="ECO:0000313" key="5">
    <source>
        <dbReference type="Proteomes" id="UP000187013"/>
    </source>
</evidence>
<dbReference type="Proteomes" id="UP000187013">
    <property type="component" value="Unassembled WGS sequence"/>
</dbReference>
<comment type="function">
    <text evidence="3">Required for mitochondrial cytochrome c oxidase (COX) assembly and respiration.</text>
</comment>
<dbReference type="InterPro" id="IPR013892">
    <property type="entry name" value="Cyt_c_biogenesis_Cmc1-like"/>
</dbReference>
<evidence type="ECO:0000256" key="1">
    <source>
        <dbReference type="ARBA" id="ARBA00007347"/>
    </source>
</evidence>
<name>A0A1Q3A8W7_ZYGRO</name>
<dbReference type="PROSITE" id="PS51808">
    <property type="entry name" value="CHCH"/>
    <property type="match status" value="1"/>
</dbReference>
<dbReference type="AlphaFoldDB" id="A0A1Q3A8W7"/>
<dbReference type="OrthoDB" id="532630at2759"/>
<dbReference type="GO" id="GO:0005743">
    <property type="term" value="C:mitochondrial inner membrane"/>
    <property type="evidence" value="ECO:0007669"/>
    <property type="project" value="UniProtKB-SubCell"/>
</dbReference>
<accession>A0A1Q3A8W7</accession>
<protein>
    <recommendedName>
        <fullName evidence="3">COX assembly mitochondrial protein</fullName>
    </recommendedName>
</protein>
<comment type="similarity">
    <text evidence="1 3">Belongs to the CMC family.</text>
</comment>
<sequence>MHPQLEAKRFNSCIDFIQALDQCHQREYYKRMFGLCDIEKEALSKCLHEARKNGEKEQIGIMREKRKALENKWKKMDEEEYGEDLVLKKLLERHSDKLKGSKQ</sequence>
<proteinExistence type="inferred from homology"/>
<evidence type="ECO:0000313" key="4">
    <source>
        <dbReference type="EMBL" id="GAV52137.1"/>
    </source>
</evidence>
<dbReference type="Pfam" id="PF08583">
    <property type="entry name" value="Cmc1"/>
    <property type="match status" value="1"/>
</dbReference>
<dbReference type="EMBL" id="BDGX01000033">
    <property type="protein sequence ID" value="GAV52137.1"/>
    <property type="molecule type" value="Genomic_DNA"/>
</dbReference>
<evidence type="ECO:0000256" key="2">
    <source>
        <dbReference type="ARBA" id="ARBA00023157"/>
    </source>
</evidence>
<keyword evidence="2" id="KW-1015">Disulfide bond</keyword>
<comment type="caution">
    <text evidence="4">The sequence shown here is derived from an EMBL/GenBank/DDBJ whole genome shotgun (WGS) entry which is preliminary data.</text>
</comment>
<organism evidence="4 5">
    <name type="scientific">Zygosaccharomyces rouxii</name>
    <dbReference type="NCBI Taxonomy" id="4956"/>
    <lineage>
        <taxon>Eukaryota</taxon>
        <taxon>Fungi</taxon>
        <taxon>Dikarya</taxon>
        <taxon>Ascomycota</taxon>
        <taxon>Saccharomycotina</taxon>
        <taxon>Saccharomycetes</taxon>
        <taxon>Saccharomycetales</taxon>
        <taxon>Saccharomycetaceae</taxon>
        <taxon>Zygosaccharomyces</taxon>
    </lineage>
</organism>
<reference evidence="4 5" key="1">
    <citation type="submission" date="2016-08" db="EMBL/GenBank/DDBJ databases">
        <title>Draft genome sequence of allopolyploid Zygosaccharomyces rouxii.</title>
        <authorList>
            <person name="Watanabe J."/>
            <person name="Uehara K."/>
            <person name="Mogi Y."/>
            <person name="Tsukioka Y."/>
        </authorList>
    </citation>
    <scope>NUCLEOTIDE SEQUENCE [LARGE SCALE GENOMIC DNA]</scope>
    <source>
        <strain evidence="4 5">NBRC 110957</strain>
    </source>
</reference>
<gene>
    <name evidence="4" type="ORF">ZYGR_0AG01280</name>
</gene>
<evidence type="ECO:0000256" key="3">
    <source>
        <dbReference type="RuleBase" id="RU364104"/>
    </source>
</evidence>
<keyword evidence="3" id="KW-0496">Mitochondrion</keyword>
<keyword evidence="3" id="KW-0143">Chaperone</keyword>